<sequence>MTKKRLYLILTLGLIAGYSWLAYNLWQQHAVNSKPVCFFKRTTGIPCPSCGNTRSVLAITSGDFYDAVLINPLGYVIAAILIIFPFWLLYDVTLRKETLYRSYLQFEKALGKKTVAILLIVLILLNWIWNIQKGL</sequence>
<evidence type="ECO:0008006" key="4">
    <source>
        <dbReference type="Google" id="ProtNLM"/>
    </source>
</evidence>
<keyword evidence="1" id="KW-1133">Transmembrane helix</keyword>
<protein>
    <recommendedName>
        <fullName evidence="4">DUF2752 domain-containing protein</fullName>
    </recommendedName>
</protein>
<feature type="transmembrane region" description="Helical" evidence="1">
    <location>
        <begin position="110"/>
        <end position="129"/>
    </location>
</feature>
<evidence type="ECO:0000313" key="2">
    <source>
        <dbReference type="EMBL" id="GGB67600.1"/>
    </source>
</evidence>
<organism evidence="2 3">
    <name type="scientific">Flavobacterium suaedae</name>
    <dbReference type="NCBI Taxonomy" id="1767027"/>
    <lineage>
        <taxon>Bacteria</taxon>
        <taxon>Pseudomonadati</taxon>
        <taxon>Bacteroidota</taxon>
        <taxon>Flavobacteriia</taxon>
        <taxon>Flavobacteriales</taxon>
        <taxon>Flavobacteriaceae</taxon>
        <taxon>Flavobacterium</taxon>
    </lineage>
</organism>
<feature type="transmembrane region" description="Helical" evidence="1">
    <location>
        <begin position="7"/>
        <end position="26"/>
    </location>
</feature>
<feature type="transmembrane region" description="Helical" evidence="1">
    <location>
        <begin position="73"/>
        <end position="90"/>
    </location>
</feature>
<dbReference type="InterPro" id="IPR021215">
    <property type="entry name" value="DUF2752"/>
</dbReference>
<dbReference type="Pfam" id="PF10825">
    <property type="entry name" value="DUF2752"/>
    <property type="match status" value="1"/>
</dbReference>
<dbReference type="RefSeq" id="WP_188619594.1">
    <property type="nucleotide sequence ID" value="NZ_BMJE01000001.1"/>
</dbReference>
<name>A0ABQ1JG79_9FLAO</name>
<reference evidence="3" key="1">
    <citation type="journal article" date="2019" name="Int. J. Syst. Evol. Microbiol.">
        <title>The Global Catalogue of Microorganisms (GCM) 10K type strain sequencing project: providing services to taxonomists for standard genome sequencing and annotation.</title>
        <authorList>
            <consortium name="The Broad Institute Genomics Platform"/>
            <consortium name="The Broad Institute Genome Sequencing Center for Infectious Disease"/>
            <person name="Wu L."/>
            <person name="Ma J."/>
        </authorList>
    </citation>
    <scope>NUCLEOTIDE SEQUENCE [LARGE SCALE GENOMIC DNA]</scope>
    <source>
        <strain evidence="3">CGMCC 1.15461</strain>
    </source>
</reference>
<keyword evidence="3" id="KW-1185">Reference proteome</keyword>
<dbReference type="EMBL" id="BMJE01000001">
    <property type="protein sequence ID" value="GGB67600.1"/>
    <property type="molecule type" value="Genomic_DNA"/>
</dbReference>
<keyword evidence="1" id="KW-0472">Membrane</keyword>
<evidence type="ECO:0000256" key="1">
    <source>
        <dbReference type="SAM" id="Phobius"/>
    </source>
</evidence>
<accession>A0ABQ1JG79</accession>
<comment type="caution">
    <text evidence="2">The sequence shown here is derived from an EMBL/GenBank/DDBJ whole genome shotgun (WGS) entry which is preliminary data.</text>
</comment>
<gene>
    <name evidence="2" type="ORF">GCM10007424_04440</name>
</gene>
<proteinExistence type="predicted"/>
<evidence type="ECO:0000313" key="3">
    <source>
        <dbReference type="Proteomes" id="UP000615760"/>
    </source>
</evidence>
<dbReference type="Proteomes" id="UP000615760">
    <property type="component" value="Unassembled WGS sequence"/>
</dbReference>
<keyword evidence="1" id="KW-0812">Transmembrane</keyword>